<evidence type="ECO:0000259" key="2">
    <source>
        <dbReference type="Pfam" id="PF10908"/>
    </source>
</evidence>
<sequence>MIDDASSYRRRPRRPRPRSRVLLKTAVVALFVATFPRLTGLDAPVPAATAPYAARQVSPEAPLAAVVRSYAWMLDPSPALGARTPDWRASEPMQVAGFAAPQASPVEIAPGIALAAVAPASSELAPASRPLQQTARLVQPMPAPVPRPFDLKPLAREPRLATRRPSSRTVVAARQDVEAERSFFETVFGRRDPERSPAPALAYASADTGAIDLSQRRVLDRVPATAGGGTAIYDISASTVTLPSGEQLEAHSGLGQHMDNPRLVHVRMRGATPPGTYDLTEREALFHGVRAIRLNPVGGSAAIHGRDGILAHTYMLGPSGASNGCVVFKDYNRFLQAYLRGDIRRLVVVAGHKGDAPASFTARLFGR</sequence>
<evidence type="ECO:0000313" key="3">
    <source>
        <dbReference type="EMBL" id="CAA2106743.1"/>
    </source>
</evidence>
<dbReference type="InterPro" id="IPR021225">
    <property type="entry name" value="Tlde1_dom"/>
</dbReference>
<name>A0A679J0F3_9HYPH</name>
<gene>
    <name evidence="3" type="ORF">MBUL_03822</name>
</gene>
<evidence type="ECO:0000256" key="1">
    <source>
        <dbReference type="SAM" id="Phobius"/>
    </source>
</evidence>
<keyword evidence="1" id="KW-0812">Transmembrane</keyword>
<organism evidence="3">
    <name type="scientific">Methylobacterium bullatum</name>
    <dbReference type="NCBI Taxonomy" id="570505"/>
    <lineage>
        <taxon>Bacteria</taxon>
        <taxon>Pseudomonadati</taxon>
        <taxon>Pseudomonadota</taxon>
        <taxon>Alphaproteobacteria</taxon>
        <taxon>Hyphomicrobiales</taxon>
        <taxon>Methylobacteriaceae</taxon>
        <taxon>Methylobacterium</taxon>
    </lineage>
</organism>
<reference evidence="3" key="1">
    <citation type="submission" date="2019-12" db="EMBL/GenBank/DDBJ databases">
        <authorList>
            <person name="Cremers G."/>
        </authorList>
    </citation>
    <scope>NUCLEOTIDE SEQUENCE</scope>
    <source>
        <strain evidence="3">Mbul1</strain>
    </source>
</reference>
<feature type="transmembrane region" description="Helical" evidence="1">
    <location>
        <begin position="21"/>
        <end position="38"/>
    </location>
</feature>
<dbReference type="GO" id="GO:0016740">
    <property type="term" value="F:transferase activity"/>
    <property type="evidence" value="ECO:0007669"/>
    <property type="project" value="InterPro"/>
</dbReference>
<dbReference type="EMBL" id="LR743504">
    <property type="protein sequence ID" value="CAA2106743.1"/>
    <property type="molecule type" value="Genomic_DNA"/>
</dbReference>
<accession>A0A679J0F3</accession>
<feature type="domain" description="Tlde1" evidence="2">
    <location>
        <begin position="247"/>
        <end position="351"/>
    </location>
</feature>
<keyword evidence="1" id="KW-1133">Transmembrane helix</keyword>
<proteinExistence type="predicted"/>
<dbReference type="InterPro" id="IPR005490">
    <property type="entry name" value="LD_TPept_cat_dom"/>
</dbReference>
<protein>
    <recommendedName>
        <fullName evidence="2">Tlde1 domain-containing protein</fullName>
    </recommendedName>
</protein>
<dbReference type="CDD" id="cd16913">
    <property type="entry name" value="YkuD_like"/>
    <property type="match status" value="1"/>
</dbReference>
<dbReference type="Pfam" id="PF10908">
    <property type="entry name" value="Tlde1_dom"/>
    <property type="match status" value="1"/>
</dbReference>
<dbReference type="AlphaFoldDB" id="A0A679J0F3"/>
<keyword evidence="1" id="KW-0472">Membrane</keyword>